<dbReference type="Pfam" id="PF13927">
    <property type="entry name" value="Ig_3"/>
    <property type="match status" value="1"/>
</dbReference>
<dbReference type="PANTHER" id="PTHR23279:SF36">
    <property type="entry name" value="DEFECTIVE PROBOSCIS EXTENSION RESPONSE 9, ISOFORM A"/>
    <property type="match status" value="1"/>
</dbReference>
<dbReference type="PROSITE" id="PS50835">
    <property type="entry name" value="IG_LIKE"/>
    <property type="match status" value="2"/>
</dbReference>
<feature type="domain" description="Ig-like" evidence="2">
    <location>
        <begin position="48"/>
        <end position="135"/>
    </location>
</feature>
<evidence type="ECO:0000256" key="1">
    <source>
        <dbReference type="SAM" id="SignalP"/>
    </source>
</evidence>
<dbReference type="Gene3D" id="2.60.40.10">
    <property type="entry name" value="Immunoglobulins"/>
    <property type="match status" value="2"/>
</dbReference>
<proteinExistence type="predicted"/>
<dbReference type="FunFam" id="2.60.40.10:FF:000129">
    <property type="entry name" value="CLUMA_CG018772, isoform A"/>
    <property type="match status" value="1"/>
</dbReference>
<dbReference type="GO" id="GO:0032589">
    <property type="term" value="C:neuron projection membrane"/>
    <property type="evidence" value="ECO:0007669"/>
    <property type="project" value="TreeGrafter"/>
</dbReference>
<dbReference type="InterPro" id="IPR003598">
    <property type="entry name" value="Ig_sub2"/>
</dbReference>
<organism evidence="3 4">
    <name type="scientific">Halocaridina rubra</name>
    <name type="common">Hawaiian red shrimp</name>
    <dbReference type="NCBI Taxonomy" id="373956"/>
    <lineage>
        <taxon>Eukaryota</taxon>
        <taxon>Metazoa</taxon>
        <taxon>Ecdysozoa</taxon>
        <taxon>Arthropoda</taxon>
        <taxon>Crustacea</taxon>
        <taxon>Multicrustacea</taxon>
        <taxon>Malacostraca</taxon>
        <taxon>Eumalacostraca</taxon>
        <taxon>Eucarida</taxon>
        <taxon>Decapoda</taxon>
        <taxon>Pleocyemata</taxon>
        <taxon>Caridea</taxon>
        <taxon>Atyoidea</taxon>
        <taxon>Atyidae</taxon>
        <taxon>Halocaridina</taxon>
    </lineage>
</organism>
<name>A0AAN9A1T3_HALRR</name>
<feature type="domain" description="Ig-like" evidence="2">
    <location>
        <begin position="138"/>
        <end position="243"/>
    </location>
</feature>
<dbReference type="AlphaFoldDB" id="A0AAN9A1T3"/>
<feature type="signal peptide" evidence="1">
    <location>
        <begin position="1"/>
        <end position="23"/>
    </location>
</feature>
<dbReference type="InterPro" id="IPR036179">
    <property type="entry name" value="Ig-like_dom_sf"/>
</dbReference>
<dbReference type="SUPFAM" id="SSF48726">
    <property type="entry name" value="Immunoglobulin"/>
    <property type="match status" value="2"/>
</dbReference>
<evidence type="ECO:0000313" key="3">
    <source>
        <dbReference type="EMBL" id="KAK7066562.1"/>
    </source>
</evidence>
<keyword evidence="1" id="KW-0732">Signal</keyword>
<evidence type="ECO:0000313" key="4">
    <source>
        <dbReference type="Proteomes" id="UP001381693"/>
    </source>
</evidence>
<dbReference type="InterPro" id="IPR037448">
    <property type="entry name" value="Zig-8"/>
</dbReference>
<dbReference type="SMART" id="SM00408">
    <property type="entry name" value="IGc2"/>
    <property type="match status" value="1"/>
</dbReference>
<keyword evidence="4" id="KW-1185">Reference proteome</keyword>
<dbReference type="InterPro" id="IPR003599">
    <property type="entry name" value="Ig_sub"/>
</dbReference>
<dbReference type="InterPro" id="IPR013783">
    <property type="entry name" value="Ig-like_fold"/>
</dbReference>
<sequence>MISSQAPPLALLLLFICSKEVWTEAGFTEETILFPGAPPIQYSTLTGPRFDINNSTTITVVEGATAILPCIIKNLRNYTVSWIRGRDIRLLTTNFFTYTVDKRFLALNPSRDHQWFLKIHYVRKTDAGSYLCQVSTTPPMSLSVNLQVLEAVTHVFPGKEVYLETGSRLELVCQVEGCSHPVLLSWTRSGIALNTLPSKAQLQVTGDSMMPVTTLTYVKLRAHARDSGKYTCSSTCTPPVHITVHVLR</sequence>
<accession>A0AAN9A1T3</accession>
<dbReference type="EMBL" id="JAXCGZ010019132">
    <property type="protein sequence ID" value="KAK7066562.1"/>
    <property type="molecule type" value="Genomic_DNA"/>
</dbReference>
<feature type="non-terminal residue" evidence="3">
    <location>
        <position position="248"/>
    </location>
</feature>
<dbReference type="Proteomes" id="UP001381693">
    <property type="component" value="Unassembled WGS sequence"/>
</dbReference>
<comment type="caution">
    <text evidence="3">The sequence shown here is derived from an EMBL/GenBank/DDBJ whole genome shotgun (WGS) entry which is preliminary data.</text>
</comment>
<protein>
    <recommendedName>
        <fullName evidence="2">Ig-like domain-containing protein</fullName>
    </recommendedName>
</protein>
<reference evidence="3 4" key="1">
    <citation type="submission" date="2023-11" db="EMBL/GenBank/DDBJ databases">
        <title>Halocaridina rubra genome assembly.</title>
        <authorList>
            <person name="Smith C."/>
        </authorList>
    </citation>
    <scope>NUCLEOTIDE SEQUENCE [LARGE SCALE GENOMIC DNA]</scope>
    <source>
        <strain evidence="3">EP-1</strain>
        <tissue evidence="3">Whole</tissue>
    </source>
</reference>
<dbReference type="Pfam" id="PF07686">
    <property type="entry name" value="V-set"/>
    <property type="match status" value="1"/>
</dbReference>
<gene>
    <name evidence="3" type="ORF">SK128_000997</name>
</gene>
<dbReference type="GO" id="GO:0050808">
    <property type="term" value="P:synapse organization"/>
    <property type="evidence" value="ECO:0007669"/>
    <property type="project" value="TreeGrafter"/>
</dbReference>
<feature type="chain" id="PRO_5042827793" description="Ig-like domain-containing protein" evidence="1">
    <location>
        <begin position="24"/>
        <end position="248"/>
    </location>
</feature>
<dbReference type="InterPro" id="IPR007110">
    <property type="entry name" value="Ig-like_dom"/>
</dbReference>
<dbReference type="InterPro" id="IPR013106">
    <property type="entry name" value="Ig_V-set"/>
</dbReference>
<evidence type="ECO:0000259" key="2">
    <source>
        <dbReference type="PROSITE" id="PS50835"/>
    </source>
</evidence>
<dbReference type="PANTHER" id="PTHR23279">
    <property type="entry name" value="DEFECTIVE PROBOSCIS EXTENSION RESPONSE DPR -RELATED"/>
    <property type="match status" value="1"/>
</dbReference>
<dbReference type="SMART" id="SM00409">
    <property type="entry name" value="IG"/>
    <property type="match status" value="2"/>
</dbReference>